<feature type="domain" description="Tyr recombinase" evidence="5">
    <location>
        <begin position="161"/>
        <end position="347"/>
    </location>
</feature>
<evidence type="ECO:0000256" key="3">
    <source>
        <dbReference type="ARBA" id="ARBA00023125"/>
    </source>
</evidence>
<comment type="caution">
    <text evidence="6">The sequence shown here is derived from an EMBL/GenBank/DDBJ whole genome shotgun (WGS) entry which is preliminary data.</text>
</comment>
<dbReference type="Gene3D" id="1.10.150.130">
    <property type="match status" value="1"/>
</dbReference>
<keyword evidence="7" id="KW-1185">Reference proteome</keyword>
<dbReference type="Proteomes" id="UP001620514">
    <property type="component" value="Unassembled WGS sequence"/>
</dbReference>
<dbReference type="EMBL" id="JBIYDN010000015">
    <property type="protein sequence ID" value="MFK4444687.1"/>
    <property type="molecule type" value="Genomic_DNA"/>
</dbReference>
<dbReference type="Pfam" id="PF00589">
    <property type="entry name" value="Phage_integrase"/>
    <property type="match status" value="1"/>
</dbReference>
<gene>
    <name evidence="6" type="ORF">ABH943_004709</name>
</gene>
<dbReference type="InterPro" id="IPR002104">
    <property type="entry name" value="Integrase_catalytic"/>
</dbReference>
<evidence type="ECO:0000313" key="7">
    <source>
        <dbReference type="Proteomes" id="UP001620514"/>
    </source>
</evidence>
<keyword evidence="2" id="KW-0229">DNA integration</keyword>
<dbReference type="InterPro" id="IPR050808">
    <property type="entry name" value="Phage_Integrase"/>
</dbReference>
<evidence type="ECO:0000313" key="6">
    <source>
        <dbReference type="EMBL" id="MFK4444687.1"/>
    </source>
</evidence>
<dbReference type="Gene3D" id="1.10.443.10">
    <property type="entry name" value="Intergrase catalytic core"/>
    <property type="match status" value="1"/>
</dbReference>
<dbReference type="PROSITE" id="PS51898">
    <property type="entry name" value="TYR_RECOMBINASE"/>
    <property type="match status" value="1"/>
</dbReference>
<comment type="similarity">
    <text evidence="1">Belongs to the 'phage' integrase family.</text>
</comment>
<evidence type="ECO:0000259" key="5">
    <source>
        <dbReference type="PROSITE" id="PS51898"/>
    </source>
</evidence>
<evidence type="ECO:0000256" key="4">
    <source>
        <dbReference type="ARBA" id="ARBA00023172"/>
    </source>
</evidence>
<dbReference type="PANTHER" id="PTHR30629:SF2">
    <property type="entry name" value="PROPHAGE INTEGRASE INTS-RELATED"/>
    <property type="match status" value="1"/>
</dbReference>
<reference evidence="6 7" key="1">
    <citation type="submission" date="2024-11" db="EMBL/GenBank/DDBJ databases">
        <title>Using genomics to understand microbial adaptation to soil warming.</title>
        <authorList>
            <person name="Deangelis K.M. PhD."/>
        </authorList>
    </citation>
    <scope>NUCLEOTIDE SEQUENCE [LARGE SCALE GENOMIC DNA]</scope>
    <source>
        <strain evidence="6 7">GAS97</strain>
    </source>
</reference>
<dbReference type="InterPro" id="IPR010998">
    <property type="entry name" value="Integrase_recombinase_N"/>
</dbReference>
<evidence type="ECO:0000256" key="1">
    <source>
        <dbReference type="ARBA" id="ARBA00008857"/>
    </source>
</evidence>
<evidence type="ECO:0000256" key="2">
    <source>
        <dbReference type="ARBA" id="ARBA00022908"/>
    </source>
</evidence>
<organism evidence="6 7">
    <name type="scientific">Caballeronia udeis</name>
    <dbReference type="NCBI Taxonomy" id="1232866"/>
    <lineage>
        <taxon>Bacteria</taxon>
        <taxon>Pseudomonadati</taxon>
        <taxon>Pseudomonadota</taxon>
        <taxon>Betaproteobacteria</taxon>
        <taxon>Burkholderiales</taxon>
        <taxon>Burkholderiaceae</taxon>
        <taxon>Caballeronia</taxon>
    </lineage>
</organism>
<dbReference type="SUPFAM" id="SSF56349">
    <property type="entry name" value="DNA breaking-rejoining enzymes"/>
    <property type="match status" value="1"/>
</dbReference>
<proteinExistence type="inferred from homology"/>
<protein>
    <submittedName>
        <fullName evidence="6">Integrase</fullName>
    </submittedName>
</protein>
<dbReference type="InterPro" id="IPR011010">
    <property type="entry name" value="DNA_brk_join_enz"/>
</dbReference>
<name>A0ABW8MS04_9BURK</name>
<accession>A0ABW8MS04</accession>
<dbReference type="PANTHER" id="PTHR30629">
    <property type="entry name" value="PROPHAGE INTEGRASE"/>
    <property type="match status" value="1"/>
</dbReference>
<sequence length="353" mass="40631">MNAARRRTVPDGLPNRVYAKSGSYYWVPKGAGWIKLCRVDDGERKMLERLAAEMRKRERPEGLGNIPALVDLYTDAHKAAHREKRWEDYGKPVKKDFADINIDQVDPACVKEFLRNNWHDKLPMKRMMRSFLNGFFQWCREEGYMTAENPCNGIKMPKPDPRDVYIPNDHFDLIRSNIDDPMILCMVDLCYLTVQRSTEIRNLRWRKTDDKTANWVDREKGVIHFMPSKTLKSSRVAVDWPISAEIETVLERARTAGSVKSQYVVHNQEGGFWSDTSALRVWRRACNAAKLGKHGYTIKDIRAKALTDAQRAGYDMKALRIAAAHTDAKTTEIYFKGREAPVSTIHLTIPKSA</sequence>
<dbReference type="RefSeq" id="WP_404609771.1">
    <property type="nucleotide sequence ID" value="NZ_JBIYDN010000015.1"/>
</dbReference>
<keyword evidence="3" id="KW-0238">DNA-binding</keyword>
<keyword evidence="4" id="KW-0233">DNA recombination</keyword>
<dbReference type="InterPro" id="IPR013762">
    <property type="entry name" value="Integrase-like_cat_sf"/>
</dbReference>